<evidence type="ECO:0000313" key="3">
    <source>
        <dbReference type="Proteomes" id="UP000000683"/>
    </source>
</evidence>
<dbReference type="EMBL" id="CP002339">
    <property type="protein sequence ID" value="AEF02900.1"/>
    <property type="molecule type" value="Genomic_DNA"/>
</dbReference>
<dbReference type="AlphaFoldDB" id="F5Z4G0"/>
<dbReference type="eggNOG" id="COG0398">
    <property type="taxonomic scope" value="Bacteria"/>
</dbReference>
<dbReference type="Pfam" id="PF04784">
    <property type="entry name" value="DUF547"/>
    <property type="match status" value="1"/>
</dbReference>
<evidence type="ECO:0000313" key="2">
    <source>
        <dbReference type="EMBL" id="AEF02900.1"/>
    </source>
</evidence>
<proteinExistence type="predicted"/>
<feature type="domain" description="DUF547" evidence="1">
    <location>
        <begin position="121"/>
        <end position="234"/>
    </location>
</feature>
<reference evidence="2 3" key="1">
    <citation type="journal article" date="2011" name="J. Bacteriol.">
        <title>Complete genome sequence of the polycyclic aromatic hydrocarbon-degrading bacterium Alteromonas sp. strain SN2.</title>
        <authorList>
            <person name="Jin H.M."/>
            <person name="Jeong H."/>
            <person name="Moon E.J."/>
            <person name="Math R.K."/>
            <person name="Lee K."/>
            <person name="Kim H.J."/>
            <person name="Jeon C.O."/>
            <person name="Oh T.K."/>
            <person name="Kim J.F."/>
        </authorList>
    </citation>
    <scope>NUCLEOTIDE SEQUENCE [LARGE SCALE GENOMIC DNA]</scope>
    <source>
        <strain evidence="3">JCM 17741 / KACC 18427 / KCTC 11700BP / SN2</strain>
    </source>
</reference>
<sequence>MVNKRVNIMFSMHVIKLKKSGLAAALGATLAPTLAPRLASMVMGALLLATPVVAHAEASLHEAFSAMLTKYVAPINPVTTRDGVEIKGTSTEVDYAGFKSSQTDLTAYLKSLSAVSKETFNQWDKNTQLAFLINAYNAYTIDLILTRYPDLTSIRDIGGFFSSPWKQAFAPLLGEKRTLDDIEHNLIREKGVYNEPRIHFAVNCASIGCPALREEAYVGDKLDEQLEQQTVRFLSDNSRNYYDGNTLHISKIFSWYKEDFEVQWGDSTSLRGFLTHYSGALSEKDGTPLSETDTKKIASESTEIEFLDYNWALNDQE</sequence>
<keyword evidence="3" id="KW-1185">Reference proteome</keyword>
<organism evidence="2 3">
    <name type="scientific">Alteromonas naphthalenivorans</name>
    <dbReference type="NCBI Taxonomy" id="715451"/>
    <lineage>
        <taxon>Bacteria</taxon>
        <taxon>Pseudomonadati</taxon>
        <taxon>Pseudomonadota</taxon>
        <taxon>Gammaproteobacteria</taxon>
        <taxon>Alteromonadales</taxon>
        <taxon>Alteromonadaceae</taxon>
        <taxon>Alteromonas/Salinimonas group</taxon>
        <taxon>Alteromonas</taxon>
    </lineage>
</organism>
<dbReference type="PANTHER" id="PTHR46361:SF3">
    <property type="entry name" value="ELECTRON CARRIER_ PROTEIN DISULFIDE OXIDOREDUCTASE"/>
    <property type="match status" value="1"/>
</dbReference>
<dbReference type="Proteomes" id="UP000000683">
    <property type="component" value="Chromosome"/>
</dbReference>
<accession>F5Z4G0</accession>
<protein>
    <recommendedName>
        <fullName evidence="1">DUF547 domain-containing protein</fullName>
    </recommendedName>
</protein>
<evidence type="ECO:0000259" key="1">
    <source>
        <dbReference type="Pfam" id="PF04784"/>
    </source>
</evidence>
<name>F5Z4G0_ALTNA</name>
<gene>
    <name evidence="2" type="ordered locus">ambt_06825</name>
</gene>
<dbReference type="KEGG" id="alt:ambt_06825"/>
<dbReference type="HOGENOM" id="CLU_054137_1_2_6"/>
<dbReference type="InterPro" id="IPR006869">
    <property type="entry name" value="DUF547"/>
</dbReference>
<dbReference type="PANTHER" id="PTHR46361">
    <property type="entry name" value="ELECTRON CARRIER/ PROTEIN DISULFIDE OXIDOREDUCTASE"/>
    <property type="match status" value="1"/>
</dbReference>